<evidence type="ECO:0000256" key="6">
    <source>
        <dbReference type="ARBA" id="ARBA00022692"/>
    </source>
</evidence>
<keyword evidence="4 12" id="KW-0813">Transport</keyword>
<geneLocation type="mitochondrion" evidence="14"/>
<dbReference type="GO" id="GO:0015986">
    <property type="term" value="P:proton motive force-driven ATP synthesis"/>
    <property type="evidence" value="ECO:0007669"/>
    <property type="project" value="InterPro"/>
</dbReference>
<dbReference type="EMBL" id="KX035171">
    <property type="protein sequence ID" value="AOY39503.1"/>
    <property type="molecule type" value="Genomic_DNA"/>
</dbReference>
<name>A0A343A4M5_9CUCU</name>
<comment type="similarity">
    <text evidence="2 12">Belongs to the ATPase protein 8 family.</text>
</comment>
<dbReference type="InterPro" id="IPR001421">
    <property type="entry name" value="ATP8_metazoa"/>
</dbReference>
<evidence type="ECO:0000256" key="11">
    <source>
        <dbReference type="ARBA" id="ARBA00023136"/>
    </source>
</evidence>
<keyword evidence="10 12" id="KW-0496">Mitochondrion</keyword>
<dbReference type="Pfam" id="PF00895">
    <property type="entry name" value="ATP-synt_8"/>
    <property type="match status" value="1"/>
</dbReference>
<evidence type="ECO:0000256" key="1">
    <source>
        <dbReference type="ARBA" id="ARBA00004304"/>
    </source>
</evidence>
<protein>
    <recommendedName>
        <fullName evidence="12">ATP synthase complex subunit 8</fullName>
    </recommendedName>
</protein>
<evidence type="ECO:0000256" key="9">
    <source>
        <dbReference type="ARBA" id="ARBA00023065"/>
    </source>
</evidence>
<keyword evidence="5 12" id="KW-0138">CF(0)</keyword>
<keyword evidence="11 13" id="KW-0472">Membrane</keyword>
<keyword evidence="6 12" id="KW-0812">Transmembrane</keyword>
<evidence type="ECO:0000256" key="12">
    <source>
        <dbReference type="RuleBase" id="RU003661"/>
    </source>
</evidence>
<evidence type="ECO:0000256" key="3">
    <source>
        <dbReference type="ARBA" id="ARBA00011291"/>
    </source>
</evidence>
<accession>A0A343A4M5</accession>
<evidence type="ECO:0000256" key="8">
    <source>
        <dbReference type="ARBA" id="ARBA00022989"/>
    </source>
</evidence>
<comment type="subcellular location">
    <subcellularLocation>
        <location evidence="1 12">Mitochondrion membrane</location>
        <topology evidence="1 12">Single-pass membrane protein</topology>
    </subcellularLocation>
</comment>
<evidence type="ECO:0000256" key="13">
    <source>
        <dbReference type="SAM" id="Phobius"/>
    </source>
</evidence>
<dbReference type="GO" id="GO:0045259">
    <property type="term" value="C:proton-transporting ATP synthase complex"/>
    <property type="evidence" value="ECO:0007669"/>
    <property type="project" value="UniProtKB-KW"/>
</dbReference>
<evidence type="ECO:0000256" key="4">
    <source>
        <dbReference type="ARBA" id="ARBA00022448"/>
    </source>
</evidence>
<proteinExistence type="inferred from homology"/>
<dbReference type="GO" id="GO:0015078">
    <property type="term" value="F:proton transmembrane transporter activity"/>
    <property type="evidence" value="ECO:0007669"/>
    <property type="project" value="InterPro"/>
</dbReference>
<evidence type="ECO:0000256" key="10">
    <source>
        <dbReference type="ARBA" id="ARBA00023128"/>
    </source>
</evidence>
<evidence type="ECO:0000256" key="7">
    <source>
        <dbReference type="ARBA" id="ARBA00022781"/>
    </source>
</evidence>
<keyword evidence="8 13" id="KW-1133">Transmembrane helix</keyword>
<keyword evidence="9 12" id="KW-0406">Ion transport</keyword>
<dbReference type="GO" id="GO:0031966">
    <property type="term" value="C:mitochondrial membrane"/>
    <property type="evidence" value="ECO:0007669"/>
    <property type="project" value="UniProtKB-SubCell"/>
</dbReference>
<evidence type="ECO:0000256" key="5">
    <source>
        <dbReference type="ARBA" id="ARBA00022547"/>
    </source>
</evidence>
<evidence type="ECO:0000313" key="14">
    <source>
        <dbReference type="EMBL" id="AOY39503.1"/>
    </source>
</evidence>
<evidence type="ECO:0000256" key="2">
    <source>
        <dbReference type="ARBA" id="ARBA00008892"/>
    </source>
</evidence>
<gene>
    <name evidence="14" type="primary">atp8</name>
</gene>
<sequence length="51" mass="6250">MPQMSPLSWTLLYIIFSALLMTTMVINYYTFLYKPFKQTLKNNIKNINWKW</sequence>
<organism evidence="14">
    <name type="scientific">Scolytinae sp. BMNH 1039990</name>
    <dbReference type="NCBI Taxonomy" id="1903772"/>
    <lineage>
        <taxon>Eukaryota</taxon>
        <taxon>Metazoa</taxon>
        <taxon>Ecdysozoa</taxon>
        <taxon>Arthropoda</taxon>
        <taxon>Hexapoda</taxon>
        <taxon>Insecta</taxon>
        <taxon>Pterygota</taxon>
        <taxon>Neoptera</taxon>
        <taxon>Endopterygota</taxon>
        <taxon>Coleoptera</taxon>
        <taxon>Polyphaga</taxon>
        <taxon>Cucujiformia</taxon>
        <taxon>Curculionidae</taxon>
        <taxon>Scolytinae</taxon>
    </lineage>
</organism>
<keyword evidence="7 12" id="KW-0375">Hydrogen ion transport</keyword>
<dbReference type="AlphaFoldDB" id="A0A343A4M5"/>
<feature type="transmembrane region" description="Helical" evidence="13">
    <location>
        <begin position="12"/>
        <end position="31"/>
    </location>
</feature>
<comment type="subunit">
    <text evidence="3">F-type ATPases have 2 components, CF(1) - the catalytic core - and CF(0) - the membrane proton channel.</text>
</comment>
<reference evidence="14" key="1">
    <citation type="submission" date="2016-04" db="EMBL/GenBank/DDBJ databases">
        <title>Mitochondria of Scolytid beetles.</title>
        <authorList>
            <person name="Miller K."/>
            <person name="Linard B."/>
            <person name="Vogler A.P."/>
        </authorList>
    </citation>
    <scope>NUCLEOTIDE SEQUENCE</scope>
</reference>